<dbReference type="InterPro" id="IPR011042">
    <property type="entry name" value="6-blade_b-propeller_TolB-like"/>
</dbReference>
<comment type="caution">
    <text evidence="1">The sequence shown here is derived from an EMBL/GenBank/DDBJ whole genome shotgun (WGS) entry which is preliminary data.</text>
</comment>
<dbReference type="Proteomes" id="UP000441102">
    <property type="component" value="Unassembled WGS sequence"/>
</dbReference>
<organism evidence="1 2">
    <name type="scientific">Brucella anthropi</name>
    <name type="common">Ochrobactrum anthropi</name>
    <dbReference type="NCBI Taxonomy" id="529"/>
    <lineage>
        <taxon>Bacteria</taxon>
        <taxon>Pseudomonadati</taxon>
        <taxon>Pseudomonadota</taxon>
        <taxon>Alphaproteobacteria</taxon>
        <taxon>Hyphomicrobiales</taxon>
        <taxon>Brucellaceae</taxon>
        <taxon>Brucella/Ochrobactrum group</taxon>
        <taxon>Brucella</taxon>
    </lineage>
</organism>
<dbReference type="Gene3D" id="2.120.10.30">
    <property type="entry name" value="TolB, C-terminal domain"/>
    <property type="match status" value="1"/>
</dbReference>
<dbReference type="EMBL" id="WBWX01000019">
    <property type="protein sequence ID" value="KAB2790308.1"/>
    <property type="molecule type" value="Genomic_DNA"/>
</dbReference>
<evidence type="ECO:0000313" key="2">
    <source>
        <dbReference type="Proteomes" id="UP000441102"/>
    </source>
</evidence>
<name>A0A6I0DLH9_BRUAN</name>
<evidence type="ECO:0000313" key="1">
    <source>
        <dbReference type="EMBL" id="KAB2790308.1"/>
    </source>
</evidence>
<gene>
    <name evidence="1" type="ORF">F9L06_24850</name>
</gene>
<reference evidence="1 2" key="1">
    <citation type="submission" date="2019-09" db="EMBL/GenBank/DDBJ databases">
        <title>Taxonomic organization of the family Brucellaceae based on a phylogenomic approach.</title>
        <authorList>
            <person name="Leclercq S."/>
            <person name="Cloeckaert A."/>
            <person name="Zygmunt M.S."/>
        </authorList>
    </citation>
    <scope>NUCLEOTIDE SEQUENCE [LARGE SCALE GENOMIC DNA]</scope>
    <source>
        <strain evidence="1 2">CCUG 34461</strain>
    </source>
</reference>
<dbReference type="InterPro" id="IPR053224">
    <property type="entry name" value="Sensory_adhesion_molecule"/>
</dbReference>
<protein>
    <submittedName>
        <fullName evidence="1">Superoxide dismutase</fullName>
    </submittedName>
</protein>
<dbReference type="AlphaFoldDB" id="A0A6I0DLH9"/>
<dbReference type="PANTHER" id="PTHR31460:SF3">
    <property type="entry name" value="MESOCENTIN"/>
    <property type="match status" value="1"/>
</dbReference>
<accession>A0A6I0DLH9</accession>
<dbReference type="SUPFAM" id="SSF63825">
    <property type="entry name" value="YWTD domain"/>
    <property type="match status" value="1"/>
</dbReference>
<sequence>MTSNPSSFFTVPGTGVYPEGLTFDARTRTLFTTAMLQGTVFRVALDGQHFEIFSEAGANGLASSTGLKINEETRQLVVCGGVTGLVHVFNVDTGTLVGRYSNGLIEGAPASVAPNPAAPTFVNDVAFAGGDAFITDSYHPVLYRLSAAALAQGTAAQLGQLEPWLPLDGTPIVYQEDGTSPGRFNLNGILATPDERFLIVVQTNTAKLFRISTATREIIEIKGQGNLGGDGLAYLSDTEILAIDMSKKRSLTRLRLSLDYDAYELIGYYDMPDNVSPTAGLVIDGELLLTESQIIDVLFTGKPEHQPYRVLKYPLSSVAG</sequence>
<proteinExistence type="predicted"/>
<dbReference type="PANTHER" id="PTHR31460">
    <property type="match status" value="1"/>
</dbReference>